<dbReference type="EMBL" id="JBJKFK010000565">
    <property type="protein sequence ID" value="KAL3316296.1"/>
    <property type="molecule type" value="Genomic_DNA"/>
</dbReference>
<gene>
    <name evidence="3" type="ORF">Ciccas_005057</name>
</gene>
<sequence length="108" mass="12330">MRTGLKASFPQSAVLRKTGELFTLRHSLNVSTYVTETPDVYWERPGSEALFNQLKTLLSIPSRARILNSKLDMCCELTEILSAHLNARHSSRLEWMIIILILVEVVLF</sequence>
<reference evidence="3 4" key="1">
    <citation type="submission" date="2024-11" db="EMBL/GenBank/DDBJ databases">
        <title>Adaptive evolution of stress response genes in parasites aligns with host niche diversity.</title>
        <authorList>
            <person name="Hahn C."/>
            <person name="Resl P."/>
        </authorList>
    </citation>
    <scope>NUCLEOTIDE SEQUENCE [LARGE SCALE GENOMIC DNA]</scope>
    <source>
        <strain evidence="3">EGGRZ-B1_66</strain>
        <tissue evidence="3">Body</tissue>
    </source>
</reference>
<dbReference type="PANTHER" id="PTHR16255">
    <property type="entry name" value="REQUIRED FOR MEIOTIC NUCLEAR DIVISION PROTEIN 1 HOMOLOG"/>
    <property type="match status" value="1"/>
</dbReference>
<dbReference type="InterPro" id="IPR003734">
    <property type="entry name" value="DUF155"/>
</dbReference>
<evidence type="ECO:0000259" key="2">
    <source>
        <dbReference type="Pfam" id="PF02582"/>
    </source>
</evidence>
<dbReference type="InterPro" id="IPR051624">
    <property type="entry name" value="RMD1/Sad1-interacting"/>
</dbReference>
<dbReference type="AlphaFoldDB" id="A0ABD2QD99"/>
<evidence type="ECO:0000313" key="3">
    <source>
        <dbReference type="EMBL" id="KAL3316296.1"/>
    </source>
</evidence>
<comment type="caution">
    <text evidence="3">The sequence shown here is derived from an EMBL/GenBank/DDBJ whole genome shotgun (WGS) entry which is preliminary data.</text>
</comment>
<protein>
    <recommendedName>
        <fullName evidence="2">DUF155 domain-containing protein</fullName>
    </recommendedName>
</protein>
<keyword evidence="4" id="KW-1185">Reference proteome</keyword>
<comment type="similarity">
    <text evidence="1">Belongs to the RMD1/sif2 family.</text>
</comment>
<organism evidence="3 4">
    <name type="scientific">Cichlidogyrus casuarinus</name>
    <dbReference type="NCBI Taxonomy" id="1844966"/>
    <lineage>
        <taxon>Eukaryota</taxon>
        <taxon>Metazoa</taxon>
        <taxon>Spiralia</taxon>
        <taxon>Lophotrochozoa</taxon>
        <taxon>Platyhelminthes</taxon>
        <taxon>Monogenea</taxon>
        <taxon>Monopisthocotylea</taxon>
        <taxon>Dactylogyridea</taxon>
        <taxon>Ancyrocephalidae</taxon>
        <taxon>Cichlidogyrus</taxon>
    </lineage>
</organism>
<dbReference type="PANTHER" id="PTHR16255:SF1">
    <property type="entry name" value="REQUIRED FOR MEIOTIC NUCLEAR DIVISION PROTEIN 1 HOMOLOG"/>
    <property type="match status" value="1"/>
</dbReference>
<dbReference type="Pfam" id="PF02582">
    <property type="entry name" value="DUF155"/>
    <property type="match status" value="1"/>
</dbReference>
<name>A0ABD2QD99_9PLAT</name>
<dbReference type="GO" id="GO:0005739">
    <property type="term" value="C:mitochondrion"/>
    <property type="evidence" value="ECO:0007669"/>
    <property type="project" value="UniProtKB-ARBA"/>
</dbReference>
<proteinExistence type="inferred from homology"/>
<feature type="domain" description="DUF155" evidence="2">
    <location>
        <begin position="6"/>
        <end position="68"/>
    </location>
</feature>
<evidence type="ECO:0000313" key="4">
    <source>
        <dbReference type="Proteomes" id="UP001626550"/>
    </source>
</evidence>
<dbReference type="Proteomes" id="UP001626550">
    <property type="component" value="Unassembled WGS sequence"/>
</dbReference>
<evidence type="ECO:0000256" key="1">
    <source>
        <dbReference type="ARBA" id="ARBA00008306"/>
    </source>
</evidence>
<accession>A0ABD2QD99</accession>